<accession>A0ACA9R5T2</accession>
<gene>
    <name evidence="1" type="ORF">RPERSI_LOCUS17149</name>
</gene>
<organism evidence="1 2">
    <name type="scientific">Racocetra persica</name>
    <dbReference type="NCBI Taxonomy" id="160502"/>
    <lineage>
        <taxon>Eukaryota</taxon>
        <taxon>Fungi</taxon>
        <taxon>Fungi incertae sedis</taxon>
        <taxon>Mucoromycota</taxon>
        <taxon>Glomeromycotina</taxon>
        <taxon>Glomeromycetes</taxon>
        <taxon>Diversisporales</taxon>
        <taxon>Gigasporaceae</taxon>
        <taxon>Racocetra</taxon>
    </lineage>
</organism>
<dbReference type="EMBL" id="CAJVQC010043549">
    <property type="protein sequence ID" value="CAG8777773.1"/>
    <property type="molecule type" value="Genomic_DNA"/>
</dbReference>
<name>A0ACA9R5T2_9GLOM</name>
<comment type="caution">
    <text evidence="1">The sequence shown here is derived from an EMBL/GenBank/DDBJ whole genome shotgun (WGS) entry which is preliminary data.</text>
</comment>
<reference evidence="1" key="1">
    <citation type="submission" date="2021-06" db="EMBL/GenBank/DDBJ databases">
        <authorList>
            <person name="Kallberg Y."/>
            <person name="Tangrot J."/>
            <person name="Rosling A."/>
        </authorList>
    </citation>
    <scope>NUCLEOTIDE SEQUENCE</scope>
    <source>
        <strain evidence="1">MA461A</strain>
    </source>
</reference>
<dbReference type="Proteomes" id="UP000789920">
    <property type="component" value="Unassembled WGS sequence"/>
</dbReference>
<evidence type="ECO:0000313" key="2">
    <source>
        <dbReference type="Proteomes" id="UP000789920"/>
    </source>
</evidence>
<proteinExistence type="predicted"/>
<feature type="non-terminal residue" evidence="1">
    <location>
        <position position="1"/>
    </location>
</feature>
<sequence length="203" mass="23289">AGKYPLVEEALALWISRANTALQTITDAIVKCKATQLTEGLEVTGFNASDGWLSNFKKRHHIKEYKHLGEAASAPLENLPRFCSELQKLIKKYKPEDVYNADETALYWRMESDKMLADGPVAGKKKPKTILLFIHKFKTPRALKNIDKSTLPVYYYWNRTIHNCWRKTGILPESFLSELFPHEEPDQANEPDQSNKPDIIDEI</sequence>
<evidence type="ECO:0000313" key="1">
    <source>
        <dbReference type="EMBL" id="CAG8777773.1"/>
    </source>
</evidence>
<protein>
    <submittedName>
        <fullName evidence="1">17712_t:CDS:1</fullName>
    </submittedName>
</protein>
<keyword evidence="2" id="KW-1185">Reference proteome</keyword>